<organism evidence="1 2">
    <name type="scientific">Ignelater luminosus</name>
    <name type="common">Cucubano</name>
    <name type="synonym">Pyrophorus luminosus</name>
    <dbReference type="NCBI Taxonomy" id="2038154"/>
    <lineage>
        <taxon>Eukaryota</taxon>
        <taxon>Metazoa</taxon>
        <taxon>Ecdysozoa</taxon>
        <taxon>Arthropoda</taxon>
        <taxon>Hexapoda</taxon>
        <taxon>Insecta</taxon>
        <taxon>Pterygota</taxon>
        <taxon>Neoptera</taxon>
        <taxon>Endopterygota</taxon>
        <taxon>Coleoptera</taxon>
        <taxon>Polyphaga</taxon>
        <taxon>Elateriformia</taxon>
        <taxon>Elateroidea</taxon>
        <taxon>Elateridae</taxon>
        <taxon>Agrypninae</taxon>
        <taxon>Pyrophorini</taxon>
        <taxon>Ignelater</taxon>
    </lineage>
</organism>
<dbReference type="GO" id="GO:0000793">
    <property type="term" value="C:condensed chromosome"/>
    <property type="evidence" value="ECO:0007669"/>
    <property type="project" value="TreeGrafter"/>
</dbReference>
<dbReference type="GO" id="GO:0035861">
    <property type="term" value="C:site of double-strand break"/>
    <property type="evidence" value="ECO:0007669"/>
    <property type="project" value="TreeGrafter"/>
</dbReference>
<keyword evidence="2" id="KW-1185">Reference proteome</keyword>
<comment type="caution">
    <text evidence="1">The sequence shown here is derived from an EMBL/GenBank/DDBJ whole genome shotgun (WGS) entry which is preliminary data.</text>
</comment>
<dbReference type="Proteomes" id="UP000801492">
    <property type="component" value="Unassembled WGS sequence"/>
</dbReference>
<dbReference type="OrthoDB" id="616263at2759"/>
<dbReference type="GO" id="GO:0003697">
    <property type="term" value="F:single-stranded DNA binding"/>
    <property type="evidence" value="ECO:0007669"/>
    <property type="project" value="TreeGrafter"/>
</dbReference>
<dbReference type="GO" id="GO:0006303">
    <property type="term" value="P:double-strand break repair via nonhomologous end joining"/>
    <property type="evidence" value="ECO:0007669"/>
    <property type="project" value="TreeGrafter"/>
</dbReference>
<dbReference type="GO" id="GO:0044774">
    <property type="term" value="P:mitotic DNA integrity checkpoint signaling"/>
    <property type="evidence" value="ECO:0007669"/>
    <property type="project" value="TreeGrafter"/>
</dbReference>
<dbReference type="GO" id="GO:0015074">
    <property type="term" value="P:DNA integration"/>
    <property type="evidence" value="ECO:0007669"/>
    <property type="project" value="TreeGrafter"/>
</dbReference>
<dbReference type="GO" id="GO:0005634">
    <property type="term" value="C:nucleus"/>
    <property type="evidence" value="ECO:0007669"/>
    <property type="project" value="TreeGrafter"/>
</dbReference>
<evidence type="ECO:0000313" key="1">
    <source>
        <dbReference type="EMBL" id="KAF2886046.1"/>
    </source>
</evidence>
<dbReference type="GO" id="GO:0000014">
    <property type="term" value="F:single-stranded DNA endodeoxyribonuclease activity"/>
    <property type="evidence" value="ECO:0007669"/>
    <property type="project" value="TreeGrafter"/>
</dbReference>
<evidence type="ECO:0000313" key="2">
    <source>
        <dbReference type="Proteomes" id="UP000801492"/>
    </source>
</evidence>
<dbReference type="GO" id="GO:0046975">
    <property type="term" value="F:histone H3K36 methyltransferase activity"/>
    <property type="evidence" value="ECO:0007669"/>
    <property type="project" value="TreeGrafter"/>
</dbReference>
<dbReference type="GO" id="GO:0003690">
    <property type="term" value="F:double-stranded DNA binding"/>
    <property type="evidence" value="ECO:0007669"/>
    <property type="project" value="TreeGrafter"/>
</dbReference>
<dbReference type="Gene3D" id="3.30.420.10">
    <property type="entry name" value="Ribonuclease H-like superfamily/Ribonuclease H"/>
    <property type="match status" value="2"/>
</dbReference>
<dbReference type="GO" id="GO:0031297">
    <property type="term" value="P:replication fork processing"/>
    <property type="evidence" value="ECO:0007669"/>
    <property type="project" value="TreeGrafter"/>
</dbReference>
<dbReference type="AlphaFoldDB" id="A0A8K0CJ30"/>
<name>A0A8K0CJ30_IGNLU</name>
<gene>
    <name evidence="1" type="ORF">ILUMI_20125</name>
</gene>
<reference evidence="1" key="1">
    <citation type="submission" date="2019-08" db="EMBL/GenBank/DDBJ databases">
        <title>The genome of the North American firefly Photinus pyralis.</title>
        <authorList>
            <consortium name="Photinus pyralis genome working group"/>
            <person name="Fallon T.R."/>
            <person name="Sander Lower S.E."/>
            <person name="Weng J.-K."/>
        </authorList>
    </citation>
    <scope>NUCLEOTIDE SEQUENCE</scope>
    <source>
        <strain evidence="1">TRF0915ILg1</strain>
        <tissue evidence="1">Whole body</tissue>
    </source>
</reference>
<dbReference type="GO" id="GO:0000729">
    <property type="term" value="P:DNA double-strand break processing"/>
    <property type="evidence" value="ECO:0007669"/>
    <property type="project" value="TreeGrafter"/>
</dbReference>
<protein>
    <recommendedName>
        <fullName evidence="3">Transposase</fullName>
    </recommendedName>
</protein>
<dbReference type="PANTHER" id="PTHR46060:SF2">
    <property type="entry name" value="HISTONE-LYSINE N-METHYLTRANSFERASE SETMAR"/>
    <property type="match status" value="1"/>
</dbReference>
<proteinExistence type="predicted"/>
<dbReference type="InterPro" id="IPR052709">
    <property type="entry name" value="Transposase-MT_Hybrid"/>
</dbReference>
<dbReference type="PANTHER" id="PTHR46060">
    <property type="entry name" value="MARINER MOS1 TRANSPOSASE-LIKE PROTEIN"/>
    <property type="match status" value="1"/>
</dbReference>
<dbReference type="EMBL" id="VTPC01088826">
    <property type="protein sequence ID" value="KAF2886046.1"/>
    <property type="molecule type" value="Genomic_DNA"/>
</dbReference>
<dbReference type="GO" id="GO:0042800">
    <property type="term" value="F:histone H3K4 methyltransferase activity"/>
    <property type="evidence" value="ECO:0007669"/>
    <property type="project" value="TreeGrafter"/>
</dbReference>
<dbReference type="InterPro" id="IPR036397">
    <property type="entry name" value="RNaseH_sf"/>
</dbReference>
<sequence>MVTPKVIDKVSNLVTENKRISYYQSKETSAISAPSVHKILHEHLKVRKVCTFWVPHLLTVKQMACRVVWCKEMLKDYANGALLGNIITMSHQRVRISEKRRQQRWLDSRRIFVAVPEWIPHTARLTQEFFKNVGLKLLAHPPYSPDLAPCDFGLFPLVKDKLKGHKFRTDATKNF</sequence>
<dbReference type="GO" id="GO:0044547">
    <property type="term" value="F:DNA topoisomerase binding"/>
    <property type="evidence" value="ECO:0007669"/>
    <property type="project" value="TreeGrafter"/>
</dbReference>
<evidence type="ECO:0008006" key="3">
    <source>
        <dbReference type="Google" id="ProtNLM"/>
    </source>
</evidence>
<accession>A0A8K0CJ30</accession>